<organism evidence="2 3">
    <name type="scientific">Saguinus oedipus</name>
    <name type="common">Cotton-top tamarin</name>
    <name type="synonym">Oedipomidas oedipus</name>
    <dbReference type="NCBI Taxonomy" id="9490"/>
    <lineage>
        <taxon>Eukaryota</taxon>
        <taxon>Metazoa</taxon>
        <taxon>Chordata</taxon>
        <taxon>Craniata</taxon>
        <taxon>Vertebrata</taxon>
        <taxon>Euteleostomi</taxon>
        <taxon>Mammalia</taxon>
        <taxon>Eutheria</taxon>
        <taxon>Euarchontoglires</taxon>
        <taxon>Primates</taxon>
        <taxon>Haplorrhini</taxon>
        <taxon>Platyrrhini</taxon>
        <taxon>Cebidae</taxon>
        <taxon>Callitrichinae</taxon>
        <taxon>Saguinus</taxon>
    </lineage>
</organism>
<sequence>MAEPAAPSLTQPFLAETPTALVPHSPLPRALSSAPGPKQPPTASMGPELLLLPPSSFMPRGAAAPAR</sequence>
<evidence type="ECO:0000313" key="3">
    <source>
        <dbReference type="Proteomes" id="UP001266305"/>
    </source>
</evidence>
<gene>
    <name evidence="2" type="primary">SFI1_2</name>
    <name evidence="2" type="ORF">P7K49_002802</name>
</gene>
<proteinExistence type="predicted"/>
<feature type="non-terminal residue" evidence="2">
    <location>
        <position position="67"/>
    </location>
</feature>
<name>A0ABQ9WJB6_SAGOE</name>
<keyword evidence="3" id="KW-1185">Reference proteome</keyword>
<protein>
    <submittedName>
        <fullName evidence="2">Spindle pole body protein Sfi1</fullName>
    </submittedName>
</protein>
<feature type="region of interest" description="Disordered" evidence="1">
    <location>
        <begin position="20"/>
        <end position="67"/>
    </location>
</feature>
<comment type="caution">
    <text evidence="2">The sequence shown here is derived from an EMBL/GenBank/DDBJ whole genome shotgun (WGS) entry which is preliminary data.</text>
</comment>
<accession>A0ABQ9WJB6</accession>
<dbReference type="Proteomes" id="UP001266305">
    <property type="component" value="Unassembled WGS sequence"/>
</dbReference>
<evidence type="ECO:0000313" key="2">
    <source>
        <dbReference type="EMBL" id="KAK2121416.1"/>
    </source>
</evidence>
<dbReference type="EMBL" id="JASSZA010000001">
    <property type="protein sequence ID" value="KAK2121416.1"/>
    <property type="molecule type" value="Genomic_DNA"/>
</dbReference>
<reference evidence="2 3" key="1">
    <citation type="submission" date="2023-05" db="EMBL/GenBank/DDBJ databases">
        <title>B98-5 Cell Line De Novo Hybrid Assembly: An Optical Mapping Approach.</title>
        <authorList>
            <person name="Kananen K."/>
            <person name="Auerbach J.A."/>
            <person name="Kautto E."/>
            <person name="Blachly J.S."/>
        </authorList>
    </citation>
    <scope>NUCLEOTIDE SEQUENCE [LARGE SCALE GENOMIC DNA]</scope>
    <source>
        <strain evidence="2">B95-8</strain>
        <tissue evidence="2">Cell line</tissue>
    </source>
</reference>
<evidence type="ECO:0000256" key="1">
    <source>
        <dbReference type="SAM" id="MobiDB-lite"/>
    </source>
</evidence>